<evidence type="ECO:0000313" key="2">
    <source>
        <dbReference type="WBParaSite" id="Gr19_v10_g8039.t1"/>
    </source>
</evidence>
<organism evidence="1 2">
    <name type="scientific">Globodera rostochiensis</name>
    <name type="common">Golden nematode worm</name>
    <name type="synonym">Heterodera rostochiensis</name>
    <dbReference type="NCBI Taxonomy" id="31243"/>
    <lineage>
        <taxon>Eukaryota</taxon>
        <taxon>Metazoa</taxon>
        <taxon>Ecdysozoa</taxon>
        <taxon>Nematoda</taxon>
        <taxon>Chromadorea</taxon>
        <taxon>Rhabditida</taxon>
        <taxon>Tylenchina</taxon>
        <taxon>Tylenchomorpha</taxon>
        <taxon>Tylenchoidea</taxon>
        <taxon>Heteroderidae</taxon>
        <taxon>Heteroderinae</taxon>
        <taxon>Globodera</taxon>
    </lineage>
</organism>
<keyword evidence="1" id="KW-1185">Reference proteome</keyword>
<accession>A0A914I6U0</accession>
<sequence>MRGPIIATANFDNKWTSPTLACWSLLPFSSRLPFPASVGGDDSTSSPEELTECQQMSAKCRDNWDECFPREAYNGDACCQQGASFKCVEDMTIDEAKRMNCILAGHPDLESLIKCIPKFSACKSPSLCSNEFHEDKAIIEKYPKVLKCLQRKHSDVDDNCMPKEPFSSKEECNAPYLCDCLNPPISKCLSILLEEFGVDIKRRLLQSYNNMLNTDSNSGGICCTAAAVPRRPTLSMLN</sequence>
<dbReference type="Proteomes" id="UP000887572">
    <property type="component" value="Unplaced"/>
</dbReference>
<protein>
    <submittedName>
        <fullName evidence="2">Uncharacterized protein</fullName>
    </submittedName>
</protein>
<dbReference type="AlphaFoldDB" id="A0A914I6U0"/>
<dbReference type="WBParaSite" id="Gr19_v10_g8039.t1">
    <property type="protein sequence ID" value="Gr19_v10_g8039.t1"/>
    <property type="gene ID" value="Gr19_v10_g8039"/>
</dbReference>
<proteinExistence type="predicted"/>
<reference evidence="2" key="1">
    <citation type="submission" date="2022-11" db="UniProtKB">
        <authorList>
            <consortium name="WormBaseParasite"/>
        </authorList>
    </citation>
    <scope>IDENTIFICATION</scope>
</reference>
<name>A0A914I6U0_GLORO</name>
<evidence type="ECO:0000313" key="1">
    <source>
        <dbReference type="Proteomes" id="UP000887572"/>
    </source>
</evidence>